<dbReference type="Pfam" id="PF13439">
    <property type="entry name" value="Glyco_transf_4"/>
    <property type="match status" value="1"/>
</dbReference>
<dbReference type="Gene3D" id="3.40.50.2000">
    <property type="entry name" value="Glycogen Phosphorylase B"/>
    <property type="match status" value="2"/>
</dbReference>
<dbReference type="InterPro" id="IPR028098">
    <property type="entry name" value="Glyco_trans_4-like_N"/>
</dbReference>
<proteinExistence type="predicted"/>
<dbReference type="RefSeq" id="WP_116347737.1">
    <property type="nucleotide sequence ID" value="NZ_NFZW01000007.1"/>
</dbReference>
<dbReference type="InterPro" id="IPR001296">
    <property type="entry name" value="Glyco_trans_1"/>
</dbReference>
<feature type="domain" description="Glycosyl transferase family 1" evidence="1">
    <location>
        <begin position="189"/>
        <end position="346"/>
    </location>
</feature>
<accession>A0A3E0WYK3</accession>
<sequence length="366" mass="40696">MRLAIFIPSYGDGGVERMLVNMARGLAAREVEVVFLTGRLDGPHLNMLPKNVKTIHFPKVSRLAQVHRLRDILQSAPVDWLLAAKLDDARVAMETKRLLGGWPRVLLRPGTAVTERLAGRVWWKKWRKLRQLRKIYGQADLIVANSEGVRQDIARATNLPVRALELVRNPVLVPEFYKLADEPEPHPWFADGQPPVILGAGGLRQQKGFDTLIQAFGIVKSKRECRLMILGEGHQRRRLSEQARALGIDNDFALPGFTSNPYPYMRHARVFVLSSRWEGSPNVLTEALALGTPVVSTNCRSGPSEILQDGKIAPLVPVDDAEALADAIGQTLDSPPSPDELRSAAKDYSMEANAVAYSALLHRHMR</sequence>
<comment type="caution">
    <text evidence="3">The sequence shown here is derived from an EMBL/GenBank/DDBJ whole genome shotgun (WGS) entry which is preliminary data.</text>
</comment>
<dbReference type="EMBL" id="NFZW01000007">
    <property type="protein sequence ID" value="RFA37469.1"/>
    <property type="molecule type" value="Genomic_DNA"/>
</dbReference>
<gene>
    <name evidence="3" type="ORF">CAL65_09290</name>
</gene>
<dbReference type="CDD" id="cd03811">
    <property type="entry name" value="GT4_GT28_WabH-like"/>
    <property type="match status" value="1"/>
</dbReference>
<feature type="domain" description="Glycosyltransferase subfamily 4-like N-terminal" evidence="2">
    <location>
        <begin position="13"/>
        <end position="171"/>
    </location>
</feature>
<keyword evidence="4" id="KW-1185">Reference proteome</keyword>
<evidence type="ECO:0000313" key="4">
    <source>
        <dbReference type="Proteomes" id="UP000256763"/>
    </source>
</evidence>
<name>A0A3E0WYK3_9GAMM</name>
<dbReference type="Pfam" id="PF00534">
    <property type="entry name" value="Glycos_transf_1"/>
    <property type="match status" value="1"/>
</dbReference>
<protein>
    <recommendedName>
        <fullName evidence="5">Glycosyl transferase</fullName>
    </recommendedName>
</protein>
<evidence type="ECO:0000259" key="1">
    <source>
        <dbReference type="Pfam" id="PF00534"/>
    </source>
</evidence>
<dbReference type="SUPFAM" id="SSF53756">
    <property type="entry name" value="UDP-Glycosyltransferase/glycogen phosphorylase"/>
    <property type="match status" value="1"/>
</dbReference>
<evidence type="ECO:0000313" key="3">
    <source>
        <dbReference type="EMBL" id="RFA37469.1"/>
    </source>
</evidence>
<dbReference type="PANTHER" id="PTHR12526:SF630">
    <property type="entry name" value="GLYCOSYLTRANSFERASE"/>
    <property type="match status" value="1"/>
</dbReference>
<dbReference type="Proteomes" id="UP000256763">
    <property type="component" value="Unassembled WGS sequence"/>
</dbReference>
<dbReference type="GO" id="GO:0016757">
    <property type="term" value="F:glycosyltransferase activity"/>
    <property type="evidence" value="ECO:0007669"/>
    <property type="project" value="InterPro"/>
</dbReference>
<organism evidence="3 4">
    <name type="scientific">Alkalilimnicola ehrlichii</name>
    <dbReference type="NCBI Taxonomy" id="351052"/>
    <lineage>
        <taxon>Bacteria</taxon>
        <taxon>Pseudomonadati</taxon>
        <taxon>Pseudomonadota</taxon>
        <taxon>Gammaproteobacteria</taxon>
        <taxon>Chromatiales</taxon>
        <taxon>Ectothiorhodospiraceae</taxon>
        <taxon>Alkalilimnicola</taxon>
    </lineage>
</organism>
<dbReference type="PANTHER" id="PTHR12526">
    <property type="entry name" value="GLYCOSYLTRANSFERASE"/>
    <property type="match status" value="1"/>
</dbReference>
<evidence type="ECO:0008006" key="5">
    <source>
        <dbReference type="Google" id="ProtNLM"/>
    </source>
</evidence>
<dbReference type="AlphaFoldDB" id="A0A3E0WYK3"/>
<reference evidence="4" key="1">
    <citation type="submission" date="2017-05" db="EMBL/GenBank/DDBJ databases">
        <authorList>
            <person name="Sharma S."/>
            <person name="Sidhu C."/>
            <person name="Pinnaka A.K."/>
        </authorList>
    </citation>
    <scope>NUCLEOTIDE SEQUENCE [LARGE SCALE GENOMIC DNA]</scope>
    <source>
        <strain evidence="4">AK93</strain>
    </source>
</reference>
<evidence type="ECO:0000259" key="2">
    <source>
        <dbReference type="Pfam" id="PF13439"/>
    </source>
</evidence>
<dbReference type="GO" id="GO:1901135">
    <property type="term" value="P:carbohydrate derivative metabolic process"/>
    <property type="evidence" value="ECO:0007669"/>
    <property type="project" value="UniProtKB-ARBA"/>
</dbReference>